<dbReference type="GO" id="GO:0005634">
    <property type="term" value="C:nucleus"/>
    <property type="evidence" value="ECO:0007669"/>
    <property type="project" value="TreeGrafter"/>
</dbReference>
<dbReference type="InterPro" id="IPR015943">
    <property type="entry name" value="WD40/YVTN_repeat-like_dom_sf"/>
</dbReference>
<dbReference type="InterPro" id="IPR051362">
    <property type="entry name" value="WD_repeat_creC_regulators"/>
</dbReference>
<dbReference type="EMBL" id="KZ987769">
    <property type="protein sequence ID" value="RKP14985.1"/>
    <property type="molecule type" value="Genomic_DNA"/>
</dbReference>
<dbReference type="Pfam" id="PF00400">
    <property type="entry name" value="WD40"/>
    <property type="match status" value="3"/>
</dbReference>
<dbReference type="PANTHER" id="PTHR14107">
    <property type="entry name" value="WD REPEAT PROTEIN"/>
    <property type="match status" value="1"/>
</dbReference>
<evidence type="ECO:0000313" key="5">
    <source>
        <dbReference type="EMBL" id="RKP14985.1"/>
    </source>
</evidence>
<dbReference type="PROSITE" id="PS50082">
    <property type="entry name" value="WD_REPEATS_2"/>
    <property type="match status" value="1"/>
</dbReference>
<dbReference type="Gene3D" id="2.130.10.10">
    <property type="entry name" value="YVTN repeat-like/Quinoprotein amine dehydrogenase"/>
    <property type="match status" value="1"/>
</dbReference>
<dbReference type="Proteomes" id="UP000267251">
    <property type="component" value="Unassembled WGS sequence"/>
</dbReference>
<keyword evidence="6" id="KW-1185">Reference proteome</keyword>
<evidence type="ECO:0000256" key="3">
    <source>
        <dbReference type="PROSITE-ProRule" id="PRU00221"/>
    </source>
</evidence>
<protein>
    <submittedName>
        <fullName evidence="5">WD40-repeat-containing domain protein</fullName>
    </submittedName>
</protein>
<dbReference type="GO" id="GO:0045013">
    <property type="term" value="P:carbon catabolite repression of transcription"/>
    <property type="evidence" value="ECO:0007669"/>
    <property type="project" value="TreeGrafter"/>
</dbReference>
<evidence type="ECO:0000256" key="4">
    <source>
        <dbReference type="SAM" id="MobiDB-lite"/>
    </source>
</evidence>
<dbReference type="PANTHER" id="PTHR14107:SF16">
    <property type="entry name" value="AT02583P"/>
    <property type="match status" value="1"/>
</dbReference>
<feature type="repeat" description="WD" evidence="3">
    <location>
        <begin position="194"/>
        <end position="235"/>
    </location>
</feature>
<sequence length="283" mass="31396">FTTFHVGRTFVCTDLSKTPKEWRFNFGKAFPTTHAINAYTASPTGLDVILGFSTGDLVWIEPFSDRYHRINKQGVMTTSAVTGIQWLPKSADMFMSSHANGEILIFHKDREDGGGAQDGAKESGKGGGGAPSFTRRASLVNRPSRQNPVTRWRLGYSPITAFQFSPDGRWLAVTSMDGTLKLIDFVEERLTDVFRGYFGALTCLSWSPDGRYIITGGQDDLVSVWSARERRLVARGEGHRSWVSSVAFDPTLCTADRYRFGSVGEDGFLCFWDFSVASLSRAK</sequence>
<proteinExistence type="predicted"/>
<evidence type="ECO:0000256" key="1">
    <source>
        <dbReference type="ARBA" id="ARBA00022574"/>
    </source>
</evidence>
<feature type="compositionally biased region" description="Basic and acidic residues" evidence="4">
    <location>
        <begin position="113"/>
        <end position="124"/>
    </location>
</feature>
<reference evidence="6" key="1">
    <citation type="journal article" date="2018" name="Nat. Microbiol.">
        <title>Leveraging single-cell genomics to expand the fungal tree of life.</title>
        <authorList>
            <person name="Ahrendt S.R."/>
            <person name="Quandt C.A."/>
            <person name="Ciobanu D."/>
            <person name="Clum A."/>
            <person name="Salamov A."/>
            <person name="Andreopoulos B."/>
            <person name="Cheng J.F."/>
            <person name="Woyke T."/>
            <person name="Pelin A."/>
            <person name="Henrissat B."/>
            <person name="Reynolds N.K."/>
            <person name="Benny G.L."/>
            <person name="Smith M.E."/>
            <person name="James T.Y."/>
            <person name="Grigoriev I.V."/>
        </authorList>
    </citation>
    <scope>NUCLEOTIDE SEQUENCE [LARGE SCALE GENOMIC DNA]</scope>
</reference>
<gene>
    <name evidence="5" type="ORF">BJ684DRAFT_958</name>
</gene>
<organism evidence="5 6">
    <name type="scientific">Piptocephalis cylindrospora</name>
    <dbReference type="NCBI Taxonomy" id="1907219"/>
    <lineage>
        <taxon>Eukaryota</taxon>
        <taxon>Fungi</taxon>
        <taxon>Fungi incertae sedis</taxon>
        <taxon>Zoopagomycota</taxon>
        <taxon>Zoopagomycotina</taxon>
        <taxon>Zoopagomycetes</taxon>
        <taxon>Zoopagales</taxon>
        <taxon>Piptocephalidaceae</taxon>
        <taxon>Piptocephalis</taxon>
    </lineage>
</organism>
<dbReference type="SMART" id="SM00320">
    <property type="entry name" value="WD40"/>
    <property type="match status" value="4"/>
</dbReference>
<dbReference type="SUPFAM" id="SSF50978">
    <property type="entry name" value="WD40 repeat-like"/>
    <property type="match status" value="1"/>
</dbReference>
<feature type="non-terminal residue" evidence="5">
    <location>
        <position position="283"/>
    </location>
</feature>
<feature type="non-terminal residue" evidence="5">
    <location>
        <position position="1"/>
    </location>
</feature>
<keyword evidence="2" id="KW-0677">Repeat</keyword>
<accession>A0A4P9Y7I1</accession>
<dbReference type="InterPro" id="IPR036322">
    <property type="entry name" value="WD40_repeat_dom_sf"/>
</dbReference>
<dbReference type="OrthoDB" id="3367at2759"/>
<name>A0A4P9Y7I1_9FUNG</name>
<dbReference type="InterPro" id="IPR001680">
    <property type="entry name" value="WD40_rpt"/>
</dbReference>
<evidence type="ECO:0000313" key="6">
    <source>
        <dbReference type="Proteomes" id="UP000267251"/>
    </source>
</evidence>
<keyword evidence="1 3" id="KW-0853">WD repeat</keyword>
<feature type="region of interest" description="Disordered" evidence="4">
    <location>
        <begin position="113"/>
        <end position="135"/>
    </location>
</feature>
<evidence type="ECO:0000256" key="2">
    <source>
        <dbReference type="ARBA" id="ARBA00022737"/>
    </source>
</evidence>
<dbReference type="AlphaFoldDB" id="A0A4P9Y7I1"/>
<dbReference type="GO" id="GO:0051286">
    <property type="term" value="C:cell tip"/>
    <property type="evidence" value="ECO:0007669"/>
    <property type="project" value="TreeGrafter"/>
</dbReference>
<dbReference type="GO" id="GO:0032153">
    <property type="term" value="C:cell division site"/>
    <property type="evidence" value="ECO:0007669"/>
    <property type="project" value="TreeGrafter"/>
</dbReference>
<dbReference type="PROSITE" id="PS50294">
    <property type="entry name" value="WD_REPEATS_REGION"/>
    <property type="match status" value="1"/>
</dbReference>